<dbReference type="InterPro" id="IPR051311">
    <property type="entry name" value="DedA_domain"/>
</dbReference>
<feature type="transmembrane region" description="Helical" evidence="6">
    <location>
        <begin position="167"/>
        <end position="188"/>
    </location>
</feature>
<feature type="transmembrane region" description="Helical" evidence="6">
    <location>
        <begin position="200"/>
        <end position="218"/>
    </location>
</feature>
<dbReference type="PANTHER" id="PTHR42709:SF6">
    <property type="entry name" value="UNDECAPRENYL PHOSPHATE TRANSPORTER A"/>
    <property type="match status" value="1"/>
</dbReference>
<comment type="caution">
    <text evidence="8">The sequence shown here is derived from an EMBL/GenBank/DDBJ whole genome shotgun (WGS) entry which is preliminary data.</text>
</comment>
<keyword evidence="4 6" id="KW-1133">Transmembrane helix</keyword>
<dbReference type="AlphaFoldDB" id="A0A1F5KAI5"/>
<reference evidence="8 9" key="1">
    <citation type="journal article" date="2016" name="Nat. Commun.">
        <title>Thousands of microbial genomes shed light on interconnected biogeochemical processes in an aquifer system.</title>
        <authorList>
            <person name="Anantharaman K."/>
            <person name="Brown C.T."/>
            <person name="Hug L.A."/>
            <person name="Sharon I."/>
            <person name="Castelle C.J."/>
            <person name="Probst A.J."/>
            <person name="Thomas B.C."/>
            <person name="Singh A."/>
            <person name="Wilkins M.J."/>
            <person name="Karaoz U."/>
            <person name="Brodie E.L."/>
            <person name="Williams K.H."/>
            <person name="Hubbard S.S."/>
            <person name="Banfield J.F."/>
        </authorList>
    </citation>
    <scope>NUCLEOTIDE SEQUENCE [LARGE SCALE GENOMIC DNA]</scope>
</reference>
<keyword evidence="2" id="KW-1003">Cell membrane</keyword>
<feature type="transmembrane region" description="Helical" evidence="6">
    <location>
        <begin position="86"/>
        <end position="103"/>
    </location>
</feature>
<name>A0A1F5KAI5_9BACT</name>
<evidence type="ECO:0000313" key="8">
    <source>
        <dbReference type="EMBL" id="OGE37830.1"/>
    </source>
</evidence>
<accession>A0A1F5KAI5</accession>
<evidence type="ECO:0000256" key="4">
    <source>
        <dbReference type="ARBA" id="ARBA00022989"/>
    </source>
</evidence>
<organism evidence="8 9">
    <name type="scientific">Candidatus Daviesbacteria bacterium RIFCSPHIGHO2_12_FULL_37_11</name>
    <dbReference type="NCBI Taxonomy" id="1797777"/>
    <lineage>
        <taxon>Bacteria</taxon>
        <taxon>Candidatus Daviesiibacteriota</taxon>
    </lineage>
</organism>
<proteinExistence type="predicted"/>
<comment type="subcellular location">
    <subcellularLocation>
        <location evidence="1">Cell membrane</location>
        <topology evidence="1">Multi-pass membrane protein</topology>
    </subcellularLocation>
</comment>
<dbReference type="GO" id="GO:0005886">
    <property type="term" value="C:plasma membrane"/>
    <property type="evidence" value="ECO:0007669"/>
    <property type="project" value="UniProtKB-SubCell"/>
</dbReference>
<dbReference type="PANTHER" id="PTHR42709">
    <property type="entry name" value="ALKALINE PHOSPHATASE LIKE PROTEIN"/>
    <property type="match status" value="1"/>
</dbReference>
<evidence type="ECO:0000313" key="9">
    <source>
        <dbReference type="Proteomes" id="UP000176527"/>
    </source>
</evidence>
<dbReference type="Pfam" id="PF09335">
    <property type="entry name" value="VTT_dom"/>
    <property type="match status" value="1"/>
</dbReference>
<feature type="transmembrane region" description="Helical" evidence="6">
    <location>
        <begin position="49"/>
        <end position="79"/>
    </location>
</feature>
<evidence type="ECO:0000256" key="1">
    <source>
        <dbReference type="ARBA" id="ARBA00004651"/>
    </source>
</evidence>
<feature type="transmembrane region" description="Helical" evidence="6">
    <location>
        <begin position="135"/>
        <end position="155"/>
    </location>
</feature>
<keyword evidence="5 6" id="KW-0472">Membrane</keyword>
<evidence type="ECO:0000259" key="7">
    <source>
        <dbReference type="Pfam" id="PF09335"/>
    </source>
</evidence>
<evidence type="ECO:0000256" key="6">
    <source>
        <dbReference type="SAM" id="Phobius"/>
    </source>
</evidence>
<dbReference type="Proteomes" id="UP000176527">
    <property type="component" value="Unassembled WGS sequence"/>
</dbReference>
<dbReference type="EMBL" id="MFDE01000036">
    <property type="protein sequence ID" value="OGE37830.1"/>
    <property type="molecule type" value="Genomic_DNA"/>
</dbReference>
<evidence type="ECO:0000256" key="2">
    <source>
        <dbReference type="ARBA" id="ARBA00022475"/>
    </source>
</evidence>
<dbReference type="InterPro" id="IPR032816">
    <property type="entry name" value="VTT_dom"/>
</dbReference>
<gene>
    <name evidence="8" type="ORF">A3F00_03230</name>
</gene>
<protein>
    <recommendedName>
        <fullName evidence="7">VTT domain-containing protein</fullName>
    </recommendedName>
</protein>
<feature type="domain" description="VTT" evidence="7">
    <location>
        <begin position="69"/>
        <end position="183"/>
    </location>
</feature>
<evidence type="ECO:0000256" key="5">
    <source>
        <dbReference type="ARBA" id="ARBA00023136"/>
    </source>
</evidence>
<evidence type="ECO:0000256" key="3">
    <source>
        <dbReference type="ARBA" id="ARBA00022692"/>
    </source>
</evidence>
<keyword evidence="3 6" id="KW-0812">Transmembrane</keyword>
<sequence length="223" mass="24560">MKPFKGLGFSVVLLFLYALFLIILRQILPPQDELVIHLSGLYSRFGYEMIFIGAFLESLVLINFLVPGVVAIGLGAVFARVGELNLGYGILAATAGCVLGYIIDYGVGSLGIGEILKRVSSQKFLNDTKRKVEKYALISFVLGFIHPNTGAFMSVAVGASKITFKTFFVLATLSTLVWMSLWGILIFAFGELFLIILTKYVFAITVFLISAWLLVLILKKKDK</sequence>